<dbReference type="RefSeq" id="WP_379747866.1">
    <property type="nucleotide sequence ID" value="NZ_JBHTCP010000013.1"/>
</dbReference>
<dbReference type="Proteomes" id="UP001596549">
    <property type="component" value="Unassembled WGS sequence"/>
</dbReference>
<accession>A0ABW2NTK0</accession>
<comment type="caution">
    <text evidence="1">The sequence shown here is derived from an EMBL/GenBank/DDBJ whole genome shotgun (WGS) entry which is preliminary data.</text>
</comment>
<keyword evidence="2" id="KW-1185">Reference proteome</keyword>
<dbReference type="EMBL" id="JBHTCP010000013">
    <property type="protein sequence ID" value="MFC7371364.1"/>
    <property type="molecule type" value="Genomic_DNA"/>
</dbReference>
<dbReference type="InterPro" id="IPR036895">
    <property type="entry name" value="Uracil-DNA_glycosylase-like_sf"/>
</dbReference>
<sequence length="235" mass="27765">MERTKERVLESTYLEHWDYLTEAIQQSGVSISELSMPWLIDVVPGYIEDKHKVLIVGKESNGWEKYSDLLTVEKEEAVRKLQNMYLQFRQDNKWAHAPFWKGAHEIHKALNPDSPDYTFMTTNLIRIDQNNTRPSKSVEEAVCSSFLVLHSEIEMLEPDVMIFFTGPYYDERIRQTFEGVSFEMVDGFDPRILAQLKHDKLPIHTYRTYHPGFSLRNRARYFEPVLEFLQRSLLK</sequence>
<proteinExistence type="predicted"/>
<dbReference type="Gene3D" id="3.40.470.10">
    <property type="entry name" value="Uracil-DNA glycosylase-like domain"/>
    <property type="match status" value="1"/>
</dbReference>
<evidence type="ECO:0008006" key="3">
    <source>
        <dbReference type="Google" id="ProtNLM"/>
    </source>
</evidence>
<evidence type="ECO:0000313" key="1">
    <source>
        <dbReference type="EMBL" id="MFC7371364.1"/>
    </source>
</evidence>
<reference evidence="2" key="1">
    <citation type="journal article" date="2019" name="Int. J. Syst. Evol. Microbiol.">
        <title>The Global Catalogue of Microorganisms (GCM) 10K type strain sequencing project: providing services to taxonomists for standard genome sequencing and annotation.</title>
        <authorList>
            <consortium name="The Broad Institute Genomics Platform"/>
            <consortium name="The Broad Institute Genome Sequencing Center for Infectious Disease"/>
            <person name="Wu L."/>
            <person name="Ma J."/>
        </authorList>
    </citation>
    <scope>NUCLEOTIDE SEQUENCE [LARGE SCALE GENOMIC DNA]</scope>
    <source>
        <strain evidence="2">NBRC 106396</strain>
    </source>
</reference>
<name>A0ABW2NTK0_9BACL</name>
<organism evidence="1 2">
    <name type="scientific">Fictibacillus iocasae</name>
    <dbReference type="NCBI Taxonomy" id="2715437"/>
    <lineage>
        <taxon>Bacteria</taxon>
        <taxon>Bacillati</taxon>
        <taxon>Bacillota</taxon>
        <taxon>Bacilli</taxon>
        <taxon>Bacillales</taxon>
        <taxon>Fictibacillaceae</taxon>
        <taxon>Fictibacillus</taxon>
    </lineage>
</organism>
<evidence type="ECO:0000313" key="2">
    <source>
        <dbReference type="Proteomes" id="UP001596549"/>
    </source>
</evidence>
<protein>
    <recommendedName>
        <fullName evidence="3">Uracil-DNA glycosylase-like domain-containing protein</fullName>
    </recommendedName>
</protein>
<gene>
    <name evidence="1" type="ORF">ACFQPF_06730</name>
</gene>